<dbReference type="EMBL" id="QYUJ01000014">
    <property type="protein sequence ID" value="RJF73614.1"/>
    <property type="molecule type" value="Genomic_DNA"/>
</dbReference>
<feature type="compositionally biased region" description="Low complexity" evidence="2">
    <location>
        <begin position="113"/>
        <end position="126"/>
    </location>
</feature>
<feature type="domain" description="Cell envelope-related transcriptional attenuator" evidence="3">
    <location>
        <begin position="166"/>
        <end position="306"/>
    </location>
</feature>
<evidence type="ECO:0000256" key="1">
    <source>
        <dbReference type="ARBA" id="ARBA00006068"/>
    </source>
</evidence>
<reference evidence="4 5" key="1">
    <citation type="submission" date="2018-09" db="EMBL/GenBank/DDBJ databases">
        <authorList>
            <person name="Zhu H."/>
        </authorList>
    </citation>
    <scope>NUCLEOTIDE SEQUENCE [LARGE SCALE GENOMIC DNA]</scope>
    <source>
        <strain evidence="4 5">K2S05-167</strain>
    </source>
</reference>
<dbReference type="InterPro" id="IPR050922">
    <property type="entry name" value="LytR/CpsA/Psr_CW_biosynth"/>
</dbReference>
<dbReference type="OrthoDB" id="27330at2"/>
<comment type="caution">
    <text evidence="4">The sequence shown here is derived from an EMBL/GenBank/DDBJ whole genome shotgun (WGS) entry which is preliminary data.</text>
</comment>
<gene>
    <name evidence="4" type="ORF">D3875_08465</name>
</gene>
<proteinExistence type="inferred from homology"/>
<evidence type="ECO:0000256" key="2">
    <source>
        <dbReference type="SAM" id="MobiDB-lite"/>
    </source>
</evidence>
<dbReference type="NCBIfam" id="TIGR00350">
    <property type="entry name" value="lytR_cpsA_psr"/>
    <property type="match status" value="1"/>
</dbReference>
<sequence>MGGLAAYQRHHEVQVLGQEVYKELDGDGFPPLPGVLDDPVFRDLPPPPADQPVSLGRYKPKEEKKEQEVNAAPAPKVAAPKVSAPETPASDTSASPVKPPDTTAPTPLPSPPHTTATPSASTTPQPQSVPAPVNLAPTSFLERVRTNVKIHVLLMGNDQVELDKGRADVLVVLTFDPRTRTLSFLSVPRDTRVRIPEHEMAKINAAYAIGGPTLQTMAVEQFLGIPMDKFVEISMGGFQKVIDLVGGVTVNPPFAFTLDGQSFTPGPVNLNGEQALAYSRMRKEDPRGDLGRNARQQEVLRSLMGSLGQLSPDELNRVLGQLQHHLRTNFSPSEVVELRQRHDYLLSHQQTVSVQGVNRKIGGLWYYLVSPQERRRLHLLLR</sequence>
<dbReference type="Proteomes" id="UP000286287">
    <property type="component" value="Unassembled WGS sequence"/>
</dbReference>
<dbReference type="AlphaFoldDB" id="A0A418VBT5"/>
<feature type="compositionally biased region" description="Basic and acidic residues" evidence="2">
    <location>
        <begin position="59"/>
        <end position="68"/>
    </location>
</feature>
<dbReference type="Gene3D" id="3.40.630.190">
    <property type="entry name" value="LCP protein"/>
    <property type="match status" value="1"/>
</dbReference>
<comment type="similarity">
    <text evidence="1">Belongs to the LytR/CpsA/Psr (LCP) family.</text>
</comment>
<evidence type="ECO:0000313" key="4">
    <source>
        <dbReference type="EMBL" id="RJF73614.1"/>
    </source>
</evidence>
<accession>A0A418VBT5</accession>
<name>A0A418VBT5_9DEIO</name>
<evidence type="ECO:0000313" key="5">
    <source>
        <dbReference type="Proteomes" id="UP000286287"/>
    </source>
</evidence>
<dbReference type="PANTHER" id="PTHR33392">
    <property type="entry name" value="POLYISOPRENYL-TEICHOIC ACID--PEPTIDOGLYCAN TEICHOIC ACID TRANSFERASE TAGU"/>
    <property type="match status" value="1"/>
</dbReference>
<evidence type="ECO:0000259" key="3">
    <source>
        <dbReference type="Pfam" id="PF03816"/>
    </source>
</evidence>
<feature type="compositionally biased region" description="Low complexity" evidence="2">
    <location>
        <begin position="71"/>
        <end position="85"/>
    </location>
</feature>
<dbReference type="Pfam" id="PF03816">
    <property type="entry name" value="LytR_cpsA_psr"/>
    <property type="match status" value="1"/>
</dbReference>
<keyword evidence="5" id="KW-1185">Reference proteome</keyword>
<protein>
    <submittedName>
        <fullName evidence="4">Cell envelope-related transcriptional attenuator</fullName>
    </submittedName>
</protein>
<dbReference type="PANTHER" id="PTHR33392:SF6">
    <property type="entry name" value="POLYISOPRENYL-TEICHOIC ACID--PEPTIDOGLYCAN TEICHOIC ACID TRANSFERASE TAGU"/>
    <property type="match status" value="1"/>
</dbReference>
<feature type="region of interest" description="Disordered" evidence="2">
    <location>
        <begin position="24"/>
        <end position="133"/>
    </location>
</feature>
<dbReference type="InterPro" id="IPR004474">
    <property type="entry name" value="LytR_CpsA_psr"/>
</dbReference>
<organism evidence="4 5">
    <name type="scientific">Deinococcus cavernae</name>
    <dbReference type="NCBI Taxonomy" id="2320857"/>
    <lineage>
        <taxon>Bacteria</taxon>
        <taxon>Thermotogati</taxon>
        <taxon>Deinococcota</taxon>
        <taxon>Deinococci</taxon>
        <taxon>Deinococcales</taxon>
        <taxon>Deinococcaceae</taxon>
        <taxon>Deinococcus</taxon>
    </lineage>
</organism>